<dbReference type="SUPFAM" id="SSF51445">
    <property type="entry name" value="(Trans)glycosidases"/>
    <property type="match status" value="1"/>
</dbReference>
<dbReference type="Gene3D" id="3.20.20.70">
    <property type="entry name" value="Aldolase class I"/>
    <property type="match status" value="1"/>
</dbReference>
<evidence type="ECO:0000313" key="1">
    <source>
        <dbReference type="EMBL" id="MBC8544475.1"/>
    </source>
</evidence>
<dbReference type="Proteomes" id="UP000657006">
    <property type="component" value="Unassembled WGS sequence"/>
</dbReference>
<sequence>MMTIDKRNYSLAVQEEEITVFRNGERYFDLPIRSAVPADGKQDVDEEWLALEQQGMDLVFSTKSSLWDKKEYRLRCGETTFTYHVKVYGKGKPDGVRYFSGRRSNPKDGVRYETSGYFWPVSIISHEHHEYTMAEPNDITSIYFVPPLFVYPFCLDEGQDWFGLGLIGNKGDYTFDHFQYIPGQNRFCLATDFYGNHWVDGEWELPGILGCPGNTEWEVLKSYSDWHYSDGGCKPRVRNHEPRWWYGPFFCGWGEQMAMGGNVYDRANQEDYTRMSRQLDELGLKPTAIIIDDKWQKQYGTALPDLDKWPNLREFAEQEHQKGRKVVLWFKCWSAEGLDADECLSVWSQPVAADPTSPKYQERLKRTIYKLLSSEDGCYNCDGFKIDFANCLPVGVPVQAHEPGVYGVEMIRRLFQIIFDETKKVKPDALINCSCAHPYFAEVVDQARLHDYNMTQRCIQRTMTFRKRIYETVMPGVILDTDSAGYGSRRAAMSYMRLAPTLGVPDLYRLSSTQEAALTQKDWEEIRAIWEAYSARVDQRYREK</sequence>
<reference evidence="1" key="1">
    <citation type="submission" date="2020-08" db="EMBL/GenBank/DDBJ databases">
        <title>Genome public.</title>
        <authorList>
            <person name="Liu C."/>
            <person name="Sun Q."/>
        </authorList>
    </citation>
    <scope>NUCLEOTIDE SEQUENCE</scope>
    <source>
        <strain evidence="1">NSJ-32</strain>
    </source>
</reference>
<comment type="caution">
    <text evidence="1">The sequence shown here is derived from an EMBL/GenBank/DDBJ whole genome shotgun (WGS) entry which is preliminary data.</text>
</comment>
<organism evidence="1 2">
    <name type="scientific">Bianquea renquensis</name>
    <dbReference type="NCBI Taxonomy" id="2763661"/>
    <lineage>
        <taxon>Bacteria</taxon>
        <taxon>Bacillati</taxon>
        <taxon>Bacillota</taxon>
        <taxon>Clostridia</taxon>
        <taxon>Eubacteriales</taxon>
        <taxon>Bianqueaceae</taxon>
        <taxon>Bianquea</taxon>
    </lineage>
</organism>
<dbReference type="RefSeq" id="WP_249289915.1">
    <property type="nucleotide sequence ID" value="NZ_JACRSQ010000023.1"/>
</dbReference>
<dbReference type="AlphaFoldDB" id="A0A926I2M6"/>
<dbReference type="InterPro" id="IPR017853">
    <property type="entry name" value="GH"/>
</dbReference>
<proteinExistence type="predicted"/>
<evidence type="ECO:0008006" key="3">
    <source>
        <dbReference type="Google" id="ProtNLM"/>
    </source>
</evidence>
<gene>
    <name evidence="1" type="ORF">H8730_13085</name>
</gene>
<dbReference type="InterPro" id="IPR013785">
    <property type="entry name" value="Aldolase_TIM"/>
</dbReference>
<name>A0A926I2M6_9FIRM</name>
<dbReference type="EMBL" id="JACRSQ010000023">
    <property type="protein sequence ID" value="MBC8544475.1"/>
    <property type="molecule type" value="Genomic_DNA"/>
</dbReference>
<keyword evidence="2" id="KW-1185">Reference proteome</keyword>
<evidence type="ECO:0000313" key="2">
    <source>
        <dbReference type="Proteomes" id="UP000657006"/>
    </source>
</evidence>
<protein>
    <recommendedName>
        <fullName evidence="3">Alpha-galactosidase</fullName>
    </recommendedName>
</protein>
<accession>A0A926I2M6</accession>